<protein>
    <submittedName>
        <fullName evidence="10">EamA family transporter</fullName>
    </submittedName>
</protein>
<keyword evidence="11" id="KW-1185">Reference proteome</keyword>
<feature type="transmembrane region" description="Helical" evidence="8">
    <location>
        <begin position="199"/>
        <end position="217"/>
    </location>
</feature>
<sequence length="292" mass="29983">MVERLPPAWLVLGSIASVQSGAAVAKILFEVLPPGAVVWLRLLTSMVLLVLVVRPAVRGHSRTDWLVVLGFGASLALMNWAIYQSFARIPLGIAVTIEFLGPLLIAVLGSRRRLDLVWVVLAGVGVTLLGWDNGELDPVGVAFALLAAAAWASYILLSAATGQRFAGMSGLALASMVGAAGLAPVAVAEAGAALLDWRLVAVGLAVGVLSSVIPYTLELQALRRMPPRVFGILMSLQPAAAALAGMVLLGEFLTPWQWLAVGCVIAASAGATRASGAPGSRGAGRSGAKPSG</sequence>
<dbReference type="InterPro" id="IPR051258">
    <property type="entry name" value="Diverse_Substrate_Transporter"/>
</dbReference>
<comment type="subcellular location">
    <subcellularLocation>
        <location evidence="1">Cell membrane</location>
        <topology evidence="1">Multi-pass membrane protein</topology>
    </subcellularLocation>
</comment>
<evidence type="ECO:0000313" key="11">
    <source>
        <dbReference type="Proteomes" id="UP001250214"/>
    </source>
</evidence>
<feature type="transmembrane region" description="Helical" evidence="8">
    <location>
        <begin position="35"/>
        <end position="53"/>
    </location>
</feature>
<dbReference type="PANTHER" id="PTHR42920:SF5">
    <property type="entry name" value="EAMA DOMAIN-CONTAINING PROTEIN"/>
    <property type="match status" value="1"/>
</dbReference>
<comment type="similarity">
    <text evidence="2">Belongs to the EamA transporter family.</text>
</comment>
<evidence type="ECO:0000256" key="2">
    <source>
        <dbReference type="ARBA" id="ARBA00007362"/>
    </source>
</evidence>
<evidence type="ECO:0000256" key="4">
    <source>
        <dbReference type="ARBA" id="ARBA00022692"/>
    </source>
</evidence>
<keyword evidence="5 8" id="KW-1133">Transmembrane helix</keyword>
<dbReference type="PANTHER" id="PTHR42920">
    <property type="entry name" value="OS03G0707200 PROTEIN-RELATED"/>
    <property type="match status" value="1"/>
</dbReference>
<feature type="transmembrane region" description="Helical" evidence="8">
    <location>
        <begin position="65"/>
        <end position="83"/>
    </location>
</feature>
<feature type="transmembrane region" description="Helical" evidence="8">
    <location>
        <begin position="229"/>
        <end position="250"/>
    </location>
</feature>
<organism evidence="10 11">
    <name type="scientific">Lipingzhangella rawalii</name>
    <dbReference type="NCBI Taxonomy" id="2055835"/>
    <lineage>
        <taxon>Bacteria</taxon>
        <taxon>Bacillati</taxon>
        <taxon>Actinomycetota</taxon>
        <taxon>Actinomycetes</taxon>
        <taxon>Streptosporangiales</taxon>
        <taxon>Nocardiopsidaceae</taxon>
        <taxon>Lipingzhangella</taxon>
    </lineage>
</organism>
<feature type="transmembrane region" description="Helical" evidence="8">
    <location>
        <begin position="116"/>
        <end position="133"/>
    </location>
</feature>
<comment type="caution">
    <text evidence="10">The sequence shown here is derived from an EMBL/GenBank/DDBJ whole genome shotgun (WGS) entry which is preliminary data.</text>
</comment>
<feature type="transmembrane region" description="Helical" evidence="8">
    <location>
        <begin position="89"/>
        <end position="109"/>
    </location>
</feature>
<feature type="region of interest" description="Disordered" evidence="7">
    <location>
        <begin position="273"/>
        <end position="292"/>
    </location>
</feature>
<proteinExistence type="inferred from homology"/>
<keyword evidence="6 8" id="KW-0472">Membrane</keyword>
<evidence type="ECO:0000313" key="10">
    <source>
        <dbReference type="EMBL" id="MDS1268759.1"/>
    </source>
</evidence>
<dbReference type="InterPro" id="IPR000620">
    <property type="entry name" value="EamA_dom"/>
</dbReference>
<dbReference type="Pfam" id="PF00892">
    <property type="entry name" value="EamA"/>
    <property type="match status" value="1"/>
</dbReference>
<keyword evidence="4 8" id="KW-0812">Transmembrane</keyword>
<dbReference type="SUPFAM" id="SSF103481">
    <property type="entry name" value="Multidrug resistance efflux transporter EmrE"/>
    <property type="match status" value="2"/>
</dbReference>
<reference evidence="11" key="1">
    <citation type="submission" date="2023-07" db="EMBL/GenBank/DDBJ databases">
        <title>Novel species in the genus Lipingzhangella isolated from Sambhar Salt Lake.</title>
        <authorList>
            <person name="Jiya N."/>
            <person name="Kajale S."/>
            <person name="Sharma A."/>
        </authorList>
    </citation>
    <scope>NUCLEOTIDE SEQUENCE [LARGE SCALE GENOMIC DNA]</scope>
    <source>
        <strain evidence="11">LS1_29</strain>
    </source>
</reference>
<feature type="transmembrane region" description="Helical" evidence="8">
    <location>
        <begin position="169"/>
        <end position="187"/>
    </location>
</feature>
<accession>A0ABU2H2A1</accession>
<evidence type="ECO:0000256" key="8">
    <source>
        <dbReference type="SAM" id="Phobius"/>
    </source>
</evidence>
<dbReference type="Proteomes" id="UP001250214">
    <property type="component" value="Unassembled WGS sequence"/>
</dbReference>
<evidence type="ECO:0000256" key="3">
    <source>
        <dbReference type="ARBA" id="ARBA00022475"/>
    </source>
</evidence>
<evidence type="ECO:0000256" key="5">
    <source>
        <dbReference type="ARBA" id="ARBA00022989"/>
    </source>
</evidence>
<evidence type="ECO:0000256" key="1">
    <source>
        <dbReference type="ARBA" id="ARBA00004651"/>
    </source>
</evidence>
<feature type="domain" description="EamA" evidence="9">
    <location>
        <begin position="140"/>
        <end position="269"/>
    </location>
</feature>
<dbReference type="InterPro" id="IPR037185">
    <property type="entry name" value="EmrE-like"/>
</dbReference>
<dbReference type="EMBL" id="JAVLVT010000001">
    <property type="protein sequence ID" value="MDS1268759.1"/>
    <property type="molecule type" value="Genomic_DNA"/>
</dbReference>
<feature type="transmembrane region" description="Helical" evidence="8">
    <location>
        <begin position="139"/>
        <end position="157"/>
    </location>
</feature>
<evidence type="ECO:0000256" key="7">
    <source>
        <dbReference type="SAM" id="MobiDB-lite"/>
    </source>
</evidence>
<evidence type="ECO:0000256" key="6">
    <source>
        <dbReference type="ARBA" id="ARBA00023136"/>
    </source>
</evidence>
<name>A0ABU2H2A1_9ACTN</name>
<gene>
    <name evidence="10" type="ORF">RIF23_00455</name>
</gene>
<evidence type="ECO:0000259" key="9">
    <source>
        <dbReference type="Pfam" id="PF00892"/>
    </source>
</evidence>
<keyword evidence="3" id="KW-1003">Cell membrane</keyword>